<evidence type="ECO:0000313" key="2">
    <source>
        <dbReference type="Proteomes" id="UP000198582"/>
    </source>
</evidence>
<evidence type="ECO:0008006" key="3">
    <source>
        <dbReference type="Google" id="ProtNLM"/>
    </source>
</evidence>
<sequence>MRRIEQIAGVDLADGQQRLALHLGIKLARLQGRV</sequence>
<dbReference type="Proteomes" id="UP000198582">
    <property type="component" value="Unassembled WGS sequence"/>
</dbReference>
<proteinExistence type="predicted"/>
<protein>
    <recommendedName>
        <fullName evidence="3">PucR C-terminal helix-turn-helix domain-containing protein</fullName>
    </recommendedName>
</protein>
<dbReference type="Gene3D" id="1.10.10.2840">
    <property type="entry name" value="PucR C-terminal helix-turn-helix domain"/>
    <property type="match status" value="1"/>
</dbReference>
<gene>
    <name evidence="1" type="ORF">SAMN04489732_10442</name>
</gene>
<dbReference type="InterPro" id="IPR042070">
    <property type="entry name" value="PucR_C-HTH_sf"/>
</dbReference>
<organism evidence="1 2">
    <name type="scientific">Amycolatopsis saalfeldensis</name>
    <dbReference type="NCBI Taxonomy" id="394193"/>
    <lineage>
        <taxon>Bacteria</taxon>
        <taxon>Bacillati</taxon>
        <taxon>Actinomycetota</taxon>
        <taxon>Actinomycetes</taxon>
        <taxon>Pseudonocardiales</taxon>
        <taxon>Pseudonocardiaceae</taxon>
        <taxon>Amycolatopsis</taxon>
    </lineage>
</organism>
<reference evidence="1 2" key="1">
    <citation type="submission" date="2016-10" db="EMBL/GenBank/DDBJ databases">
        <authorList>
            <person name="de Groot N.N."/>
        </authorList>
    </citation>
    <scope>NUCLEOTIDE SEQUENCE [LARGE SCALE GENOMIC DNA]</scope>
    <source>
        <strain evidence="1 2">DSM 44993</strain>
    </source>
</reference>
<dbReference type="AlphaFoldDB" id="A0A1H8VHB6"/>
<name>A0A1H8VHB6_9PSEU</name>
<evidence type="ECO:0000313" key="1">
    <source>
        <dbReference type="EMBL" id="SEP14607.1"/>
    </source>
</evidence>
<accession>A0A1H8VHB6</accession>
<keyword evidence="2" id="KW-1185">Reference proteome</keyword>
<dbReference type="EMBL" id="FOEF01000004">
    <property type="protein sequence ID" value="SEP14607.1"/>
    <property type="molecule type" value="Genomic_DNA"/>
</dbReference>